<evidence type="ECO:0000256" key="2">
    <source>
        <dbReference type="ARBA" id="ARBA00022692"/>
    </source>
</evidence>
<accession>A0A9N9LVL4</accession>
<dbReference type="PANTHER" id="PTHR37994">
    <property type="entry name" value="ARAE_2_N DOMAIN-CONTAINING PROTEIN-RELATED"/>
    <property type="match status" value="1"/>
</dbReference>
<feature type="transmembrane region" description="Helical" evidence="6">
    <location>
        <begin position="77"/>
        <end position="99"/>
    </location>
</feature>
<sequence length="1061" mass="118019">MEEIRMVREQSQSDTSQQQIGAIVSSDEAENGAGSPNTPSGHSDGEKLGEVKSSDQNEEAPQKKVSMFKKAWAKSGLNVQILKAMFKGSVAPMIGIAFYEADSVVDTFGTLGYLVAIIAVLCFPIMPRAKYTQDLVLNTLGICIGSAIALFGIWTGVKARENTTAPGSTAIYNSSQSAICAIWLFFNTYFVNYLRAKFPALSMPVVMYGIFSQVAFTYGPLFSRISQGMDLIGRLLASFLTAFALSTGVHLLIFPSSSRKVVFGELEGYFGAVRGALKAQTAYVQSLESSDMFAPVESTDKGKTKKWFYKKKGDSKDKLSSTQSPQAAGLKRAIEGLKGLHGRLYGDIKFAKREAAWGKLDTNDLDEIFKLLRGILIPLVGLSTIVDIFQRTAERRGWVPPPEPENQETEQWQETDHSEKEEEKRVWNEMMKALHEPFAIVVDAMDEGLQHAAILLEITKPPKKKKTDIEESQSEGPKPGELEFGKHLESRVSEFYSRRGQALKTWAREKGLSEEQFDAMNVPPTTEDCSLPEEVKHHRDQQQLYIILYLEFLLYSVGLAITNLIKFAEKKVGDGTMQKNRLILPGQERLKKWIKSVAKEGSTVNTESPNAIGMDTNNIYLGTGFGPRKDPEHLPPTTRWQRFGTHLRIIPSILGSTESSFGFRVSCATMSVAIVAYLKNGYVFFMEQRLVWAMFIIAIGMTPTSGQSTFGFMARAVGTGVAMVTSLVMWYIVNGKTPGVIVFLWLFTFVENYFFLKYPRHTALWLICIITQILTVGYELQVNKIGKEAAAAGGQPYYPIYIYAPYRLATVIGGSFVAYFWTIFPYAITDKSELRRDLGSTLNILANYHAIIYATTRARMDGTEGNMELETAPGKRLEHVRHKTFGKLLVLLPLLEQHAEGEKWEPTIGGNLMDYLSLVSYATQSWSTGLSPENPKPISPENRRWINDLSKAVSGLSPTSHILTTTLTLLSASITQGQPLPPHLQPPPVVDLAKRLETLDRGILDARHIEEPGYSSYAVMQVASSLVIDDFIKLVDAVKELVGEADFTFMLDADGKEWKRD</sequence>
<keyword evidence="2 6" id="KW-0812">Transmembrane</keyword>
<keyword evidence="10" id="KW-1185">Reference proteome</keyword>
<feature type="transmembrane region" description="Helical" evidence="6">
    <location>
        <begin position="800"/>
        <end position="821"/>
    </location>
</feature>
<evidence type="ECO:0000259" key="7">
    <source>
        <dbReference type="Pfam" id="PF10337"/>
    </source>
</evidence>
<proteinExistence type="predicted"/>
<evidence type="ECO:0000256" key="3">
    <source>
        <dbReference type="ARBA" id="ARBA00022989"/>
    </source>
</evidence>
<dbReference type="Proteomes" id="UP000701801">
    <property type="component" value="Unassembled WGS sequence"/>
</dbReference>
<feature type="transmembrane region" description="Helical" evidence="6">
    <location>
        <begin position="690"/>
        <end position="706"/>
    </location>
</feature>
<feature type="transmembrane region" description="Helical" evidence="6">
    <location>
        <begin position="661"/>
        <end position="678"/>
    </location>
</feature>
<feature type="transmembrane region" description="Helical" evidence="6">
    <location>
        <begin position="762"/>
        <end position="780"/>
    </location>
</feature>
<reference evidence="9" key="1">
    <citation type="submission" date="2021-07" db="EMBL/GenBank/DDBJ databases">
        <authorList>
            <person name="Durling M."/>
        </authorList>
    </citation>
    <scope>NUCLEOTIDE SEQUENCE</scope>
</reference>
<dbReference type="EMBL" id="CAJVRM010000407">
    <property type="protein sequence ID" value="CAG8980673.1"/>
    <property type="molecule type" value="Genomic_DNA"/>
</dbReference>
<feature type="domain" description="Putative ER transporter 6TM N-terminal" evidence="7">
    <location>
        <begin position="67"/>
        <end position="164"/>
    </location>
</feature>
<feature type="transmembrane region" description="Helical" evidence="6">
    <location>
        <begin position="135"/>
        <end position="157"/>
    </location>
</feature>
<feature type="region of interest" description="Disordered" evidence="5">
    <location>
        <begin position="396"/>
        <end position="422"/>
    </location>
</feature>
<feature type="transmembrane region" description="Helical" evidence="6">
    <location>
        <begin position="198"/>
        <end position="219"/>
    </location>
</feature>
<dbReference type="InterPro" id="IPR049453">
    <property type="entry name" value="Memb_transporter_dom"/>
</dbReference>
<feature type="region of interest" description="Disordered" evidence="5">
    <location>
        <begin position="1"/>
        <end position="61"/>
    </location>
</feature>
<dbReference type="Pfam" id="PF13515">
    <property type="entry name" value="FUSC_2"/>
    <property type="match status" value="1"/>
</dbReference>
<comment type="caution">
    <text evidence="9">The sequence shown here is derived from an EMBL/GenBank/DDBJ whole genome shotgun (WGS) entry which is preliminary data.</text>
</comment>
<dbReference type="PANTHER" id="PTHR37994:SF4">
    <property type="entry name" value="ER TRANSPORTER 6TM N-TERMINAL DOMAIN-CONTAINING PROTEIN-RELATED"/>
    <property type="match status" value="1"/>
</dbReference>
<evidence type="ECO:0000313" key="10">
    <source>
        <dbReference type="Proteomes" id="UP000701801"/>
    </source>
</evidence>
<feature type="transmembrane region" description="Helical" evidence="6">
    <location>
        <begin position="231"/>
        <end position="254"/>
    </location>
</feature>
<protein>
    <recommendedName>
        <fullName evidence="11">ER transporter 6TM N-terminal domain-containing protein</fullName>
    </recommendedName>
</protein>
<dbReference type="Pfam" id="PF10337">
    <property type="entry name" value="ArAE_2_N"/>
    <property type="match status" value="2"/>
</dbReference>
<organism evidence="9 10">
    <name type="scientific">Hymenoscyphus albidus</name>
    <dbReference type="NCBI Taxonomy" id="595503"/>
    <lineage>
        <taxon>Eukaryota</taxon>
        <taxon>Fungi</taxon>
        <taxon>Dikarya</taxon>
        <taxon>Ascomycota</taxon>
        <taxon>Pezizomycotina</taxon>
        <taxon>Leotiomycetes</taxon>
        <taxon>Helotiales</taxon>
        <taxon>Helotiaceae</taxon>
        <taxon>Hymenoscyphus</taxon>
    </lineage>
</organism>
<feature type="compositionally biased region" description="Basic and acidic residues" evidence="5">
    <location>
        <begin position="43"/>
        <end position="55"/>
    </location>
</feature>
<feature type="transmembrane region" description="Helical" evidence="6">
    <location>
        <begin position="169"/>
        <end position="186"/>
    </location>
</feature>
<feature type="compositionally biased region" description="Polar residues" evidence="5">
    <location>
        <begin position="9"/>
        <end position="20"/>
    </location>
</feature>
<name>A0A9N9LVL4_9HELO</name>
<keyword evidence="3 6" id="KW-1133">Transmembrane helix</keyword>
<feature type="region of interest" description="Disordered" evidence="5">
    <location>
        <begin position="463"/>
        <end position="483"/>
    </location>
</feature>
<evidence type="ECO:0000313" key="9">
    <source>
        <dbReference type="EMBL" id="CAG8980673.1"/>
    </source>
</evidence>
<evidence type="ECO:0000256" key="5">
    <source>
        <dbReference type="SAM" id="MobiDB-lite"/>
    </source>
</evidence>
<evidence type="ECO:0000256" key="1">
    <source>
        <dbReference type="ARBA" id="ARBA00004141"/>
    </source>
</evidence>
<evidence type="ECO:0000259" key="8">
    <source>
        <dbReference type="Pfam" id="PF13515"/>
    </source>
</evidence>
<dbReference type="AlphaFoldDB" id="A0A9N9LVL4"/>
<evidence type="ECO:0000256" key="4">
    <source>
        <dbReference type="ARBA" id="ARBA00023136"/>
    </source>
</evidence>
<feature type="domain" description="Putative ER transporter 6TM N-terminal" evidence="7">
    <location>
        <begin position="171"/>
        <end position="463"/>
    </location>
</feature>
<dbReference type="InterPro" id="IPR018823">
    <property type="entry name" value="ArAE_2_N"/>
</dbReference>
<evidence type="ECO:0000256" key="6">
    <source>
        <dbReference type="SAM" id="Phobius"/>
    </source>
</evidence>
<feature type="domain" description="Integral membrane bound transporter" evidence="8">
    <location>
        <begin position="685"/>
        <end position="821"/>
    </location>
</feature>
<evidence type="ECO:0008006" key="11">
    <source>
        <dbReference type="Google" id="ProtNLM"/>
    </source>
</evidence>
<feature type="transmembrane region" description="Helical" evidence="6">
    <location>
        <begin position="544"/>
        <end position="565"/>
    </location>
</feature>
<keyword evidence="4 6" id="KW-0472">Membrane</keyword>
<feature type="transmembrane region" description="Helical" evidence="6">
    <location>
        <begin position="105"/>
        <end position="123"/>
    </location>
</feature>
<dbReference type="GO" id="GO:0016020">
    <property type="term" value="C:membrane"/>
    <property type="evidence" value="ECO:0007669"/>
    <property type="project" value="UniProtKB-SubCell"/>
</dbReference>
<dbReference type="OrthoDB" id="2274698at2759"/>
<gene>
    <name evidence="9" type="ORF">HYALB_00007165</name>
</gene>
<comment type="subcellular location">
    <subcellularLocation>
        <location evidence="1">Membrane</location>
        <topology evidence="1">Multi-pass membrane protein</topology>
    </subcellularLocation>
</comment>